<sequence length="94" mass="10410">MRNSARIPALCHSQDPGVLHPLLSCSAGPLRANCQAGPLGSARLQHIQLHCQRQQHRKLYGTNRRISVLGCYGQDQVWNVAISCTDGPRDMLHE</sequence>
<keyword evidence="2" id="KW-1185">Reference proteome</keyword>
<evidence type="ECO:0000313" key="1">
    <source>
        <dbReference type="EMBL" id="OPJ72744.1"/>
    </source>
</evidence>
<name>A0A1V4JKW8_PATFA</name>
<dbReference type="Proteomes" id="UP000190648">
    <property type="component" value="Unassembled WGS sequence"/>
</dbReference>
<dbReference type="AlphaFoldDB" id="A0A1V4JKW8"/>
<proteinExistence type="predicted"/>
<organism evidence="1 2">
    <name type="scientific">Patagioenas fasciata monilis</name>
    <dbReference type="NCBI Taxonomy" id="372326"/>
    <lineage>
        <taxon>Eukaryota</taxon>
        <taxon>Metazoa</taxon>
        <taxon>Chordata</taxon>
        <taxon>Craniata</taxon>
        <taxon>Vertebrata</taxon>
        <taxon>Euteleostomi</taxon>
        <taxon>Archelosauria</taxon>
        <taxon>Archosauria</taxon>
        <taxon>Dinosauria</taxon>
        <taxon>Saurischia</taxon>
        <taxon>Theropoda</taxon>
        <taxon>Coelurosauria</taxon>
        <taxon>Aves</taxon>
        <taxon>Neognathae</taxon>
        <taxon>Neoaves</taxon>
        <taxon>Columbimorphae</taxon>
        <taxon>Columbiformes</taxon>
        <taxon>Columbidae</taxon>
        <taxon>Patagioenas</taxon>
    </lineage>
</organism>
<comment type="caution">
    <text evidence="1">The sequence shown here is derived from an EMBL/GenBank/DDBJ whole genome shotgun (WGS) entry which is preliminary data.</text>
</comment>
<protein>
    <submittedName>
        <fullName evidence="1">Uncharacterized protein</fullName>
    </submittedName>
</protein>
<accession>A0A1V4JKW8</accession>
<reference evidence="1 2" key="1">
    <citation type="submission" date="2016-02" db="EMBL/GenBank/DDBJ databases">
        <title>Band-tailed pigeon sequencing and assembly.</title>
        <authorList>
            <person name="Soares A.E."/>
            <person name="Novak B.J."/>
            <person name="Rice E.S."/>
            <person name="O'Connell B."/>
            <person name="Chang D."/>
            <person name="Weber S."/>
            <person name="Shapiro B."/>
        </authorList>
    </citation>
    <scope>NUCLEOTIDE SEQUENCE [LARGE SCALE GENOMIC DNA]</scope>
    <source>
        <strain evidence="1">BTP2013</strain>
        <tissue evidence="1">Blood</tissue>
    </source>
</reference>
<evidence type="ECO:0000313" key="2">
    <source>
        <dbReference type="Proteomes" id="UP000190648"/>
    </source>
</evidence>
<gene>
    <name evidence="1" type="ORF">AV530_005259</name>
</gene>
<dbReference type="EMBL" id="LSYS01006902">
    <property type="protein sequence ID" value="OPJ72744.1"/>
    <property type="molecule type" value="Genomic_DNA"/>
</dbReference>